<dbReference type="PANTHER" id="PTHR42905">
    <property type="entry name" value="PHOSPHOENOLPYRUVATE CARBOXYLASE"/>
    <property type="match status" value="1"/>
</dbReference>
<dbReference type="SUPFAM" id="SSF51621">
    <property type="entry name" value="Phosphoenolpyruvate/pyruvate domain"/>
    <property type="match status" value="1"/>
</dbReference>
<evidence type="ECO:0000256" key="1">
    <source>
        <dbReference type="ARBA" id="ARBA00022723"/>
    </source>
</evidence>
<evidence type="ECO:0000313" key="3">
    <source>
        <dbReference type="Proteomes" id="UP001203423"/>
    </source>
</evidence>
<accession>A0ABT0LEI9</accession>
<dbReference type="Pfam" id="PF13714">
    <property type="entry name" value="PEP_mutase"/>
    <property type="match status" value="1"/>
</dbReference>
<dbReference type="Gene3D" id="3.20.20.60">
    <property type="entry name" value="Phosphoenolpyruvate-binding domains"/>
    <property type="match status" value="1"/>
</dbReference>
<evidence type="ECO:0000313" key="2">
    <source>
        <dbReference type="EMBL" id="MCL1125910.1"/>
    </source>
</evidence>
<dbReference type="InterPro" id="IPR039556">
    <property type="entry name" value="ICL/PEPM"/>
</dbReference>
<dbReference type="PANTHER" id="PTHR42905:SF2">
    <property type="entry name" value="PHOSPHOENOLPYRUVATE CARBOXYLASE FAMILY PROTEIN"/>
    <property type="match status" value="1"/>
</dbReference>
<proteinExistence type="predicted"/>
<organism evidence="2 3">
    <name type="scientific">Shewanella surugensis</name>
    <dbReference type="NCBI Taxonomy" id="212020"/>
    <lineage>
        <taxon>Bacteria</taxon>
        <taxon>Pseudomonadati</taxon>
        <taxon>Pseudomonadota</taxon>
        <taxon>Gammaproteobacteria</taxon>
        <taxon>Alteromonadales</taxon>
        <taxon>Shewanellaceae</taxon>
        <taxon>Shewanella</taxon>
    </lineage>
</organism>
<gene>
    <name evidence="2" type="ORF">L2764_15885</name>
</gene>
<reference evidence="2 3" key="1">
    <citation type="submission" date="2022-01" db="EMBL/GenBank/DDBJ databases">
        <title>Whole genome-based taxonomy of the Shewanellaceae.</title>
        <authorList>
            <person name="Martin-Rodriguez A.J."/>
        </authorList>
    </citation>
    <scope>NUCLEOTIDE SEQUENCE [LARGE SCALE GENOMIC DNA]</scope>
    <source>
        <strain evidence="2 3">DSM 17177</strain>
    </source>
</reference>
<protein>
    <submittedName>
        <fullName evidence="2">Isocitrate lyase/PEP mutase family protein</fullName>
    </submittedName>
</protein>
<name>A0ABT0LEI9_9GAMM</name>
<dbReference type="CDD" id="cd00377">
    <property type="entry name" value="ICL_PEPM"/>
    <property type="match status" value="1"/>
</dbReference>
<keyword evidence="1" id="KW-0479">Metal-binding</keyword>
<dbReference type="EMBL" id="JAKIKS010000066">
    <property type="protein sequence ID" value="MCL1125910.1"/>
    <property type="molecule type" value="Genomic_DNA"/>
</dbReference>
<dbReference type="RefSeq" id="WP_248941244.1">
    <property type="nucleotide sequence ID" value="NZ_JAKIKS010000066.1"/>
</dbReference>
<sequence>MPCAFDALSAKLIEQADFSLTLMSGFGVSASRLAMPDTGLISYHEMLEQGHNICQAVTIPVFGDADTGYGNVMNVQRTLHGYIHAGFAGIMLEDQQSPKRCGHTKSKQVVSRLEAIERITAAVDAREKARKIGGDIVIIARTDARATLGLDEAIIRGKAFQDLGADVIFSEAPHSVDEMDIICREISAAKMANMIEQGVTPVLPPAQLESMGFKLAAYPLSLLVASVEAMQQTLLKLKLGEKPDTNLSFQALQQHIGFHDYDEELKRLSKKEIE</sequence>
<dbReference type="InterPro" id="IPR015813">
    <property type="entry name" value="Pyrv/PenolPyrv_kinase-like_dom"/>
</dbReference>
<comment type="caution">
    <text evidence="2">The sequence shown here is derived from an EMBL/GenBank/DDBJ whole genome shotgun (WGS) entry which is preliminary data.</text>
</comment>
<dbReference type="GO" id="GO:0016829">
    <property type="term" value="F:lyase activity"/>
    <property type="evidence" value="ECO:0007669"/>
    <property type="project" value="UniProtKB-KW"/>
</dbReference>
<keyword evidence="3" id="KW-1185">Reference proteome</keyword>
<keyword evidence="2" id="KW-0456">Lyase</keyword>
<dbReference type="InterPro" id="IPR040442">
    <property type="entry name" value="Pyrv_kinase-like_dom_sf"/>
</dbReference>
<dbReference type="Proteomes" id="UP001203423">
    <property type="component" value="Unassembled WGS sequence"/>
</dbReference>